<dbReference type="PROSITE" id="PS50109">
    <property type="entry name" value="HIS_KIN"/>
    <property type="match status" value="1"/>
</dbReference>
<evidence type="ECO:0000259" key="7">
    <source>
        <dbReference type="PROSITE" id="PS50109"/>
    </source>
</evidence>
<dbReference type="Proteomes" id="UP000318815">
    <property type="component" value="Unassembled WGS sequence"/>
</dbReference>
<dbReference type="OrthoDB" id="9804645at2"/>
<dbReference type="GO" id="GO:0000155">
    <property type="term" value="F:phosphorelay sensor kinase activity"/>
    <property type="evidence" value="ECO:0007669"/>
    <property type="project" value="TreeGrafter"/>
</dbReference>
<dbReference type="PANTHER" id="PTHR45453">
    <property type="entry name" value="PHOSPHATE REGULON SENSOR PROTEIN PHOR"/>
    <property type="match status" value="1"/>
</dbReference>
<dbReference type="SUPFAM" id="SSF55874">
    <property type="entry name" value="ATPase domain of HSP90 chaperone/DNA topoisomerase II/histidine kinase"/>
    <property type="match status" value="1"/>
</dbReference>
<dbReference type="InterPro" id="IPR036890">
    <property type="entry name" value="HATPase_C_sf"/>
</dbReference>
<comment type="caution">
    <text evidence="8">The sequence shown here is derived from an EMBL/GenBank/DDBJ whole genome shotgun (WGS) entry which is preliminary data.</text>
</comment>
<comment type="catalytic activity">
    <reaction evidence="1">
        <text>ATP + protein L-histidine = ADP + protein N-phospho-L-histidine.</text>
        <dbReference type="EC" id="2.7.13.3"/>
    </reaction>
</comment>
<dbReference type="PANTHER" id="PTHR45453:SF1">
    <property type="entry name" value="PHOSPHATE REGULON SENSOR PROTEIN PHOR"/>
    <property type="match status" value="1"/>
</dbReference>
<organism evidence="8 9">
    <name type="scientific">Chitinophaga pinensis</name>
    <dbReference type="NCBI Taxonomy" id="79329"/>
    <lineage>
        <taxon>Bacteria</taxon>
        <taxon>Pseudomonadati</taxon>
        <taxon>Bacteroidota</taxon>
        <taxon>Chitinophagia</taxon>
        <taxon>Chitinophagales</taxon>
        <taxon>Chitinophagaceae</taxon>
        <taxon>Chitinophaga</taxon>
    </lineage>
</organism>
<dbReference type="InterPro" id="IPR003594">
    <property type="entry name" value="HATPase_dom"/>
</dbReference>
<evidence type="ECO:0000313" key="8">
    <source>
        <dbReference type="EMBL" id="TWV89435.1"/>
    </source>
</evidence>
<dbReference type="GO" id="GO:0016036">
    <property type="term" value="P:cellular response to phosphate starvation"/>
    <property type="evidence" value="ECO:0007669"/>
    <property type="project" value="TreeGrafter"/>
</dbReference>
<feature type="domain" description="Histidine kinase" evidence="7">
    <location>
        <begin position="1"/>
        <end position="95"/>
    </location>
</feature>
<protein>
    <recommendedName>
        <fullName evidence="2">histidine kinase</fullName>
        <ecNumber evidence="2">2.7.13.3</ecNumber>
    </recommendedName>
</protein>
<dbReference type="Pfam" id="PF02518">
    <property type="entry name" value="HATPase_c"/>
    <property type="match status" value="1"/>
</dbReference>
<reference evidence="8 9" key="1">
    <citation type="submission" date="2019-08" db="EMBL/GenBank/DDBJ databases">
        <title>Whole genome sequencing of chitin degrading bacteria Chitinophaga pinensis YS16.</title>
        <authorList>
            <person name="Singh R.P."/>
            <person name="Manchanda G."/>
            <person name="Maurya I.K."/>
            <person name="Joshi N.K."/>
            <person name="Srivastava A.K."/>
        </authorList>
    </citation>
    <scope>NUCLEOTIDE SEQUENCE [LARGE SCALE GENOMIC DNA]</scope>
    <source>
        <strain evidence="8 9">YS-16</strain>
    </source>
</reference>
<dbReference type="GO" id="GO:0004721">
    <property type="term" value="F:phosphoprotein phosphatase activity"/>
    <property type="evidence" value="ECO:0007669"/>
    <property type="project" value="TreeGrafter"/>
</dbReference>
<keyword evidence="4" id="KW-0808">Transferase</keyword>
<dbReference type="InterPro" id="IPR005467">
    <property type="entry name" value="His_kinase_dom"/>
</dbReference>
<keyword evidence="3" id="KW-0597">Phosphoprotein</keyword>
<keyword evidence="5 8" id="KW-0418">Kinase</keyword>
<accession>A0A5C6LJ49</accession>
<evidence type="ECO:0000256" key="3">
    <source>
        <dbReference type="ARBA" id="ARBA00022553"/>
    </source>
</evidence>
<keyword evidence="6" id="KW-0902">Two-component regulatory system</keyword>
<evidence type="ECO:0000256" key="4">
    <source>
        <dbReference type="ARBA" id="ARBA00022679"/>
    </source>
</evidence>
<dbReference type="InterPro" id="IPR004358">
    <property type="entry name" value="Sig_transdc_His_kin-like_C"/>
</dbReference>
<dbReference type="InterPro" id="IPR050351">
    <property type="entry name" value="BphY/WalK/GraS-like"/>
</dbReference>
<dbReference type="RefSeq" id="WP_146308557.1">
    <property type="nucleotide sequence ID" value="NZ_VOHS01000089.1"/>
</dbReference>
<name>A0A5C6LJ49_9BACT</name>
<dbReference type="EMBL" id="VOHS01000089">
    <property type="protein sequence ID" value="TWV89435.1"/>
    <property type="molecule type" value="Genomic_DNA"/>
</dbReference>
<dbReference type="EC" id="2.7.13.3" evidence="2"/>
<gene>
    <name evidence="8" type="ORF">FEF09_29995</name>
</gene>
<sequence length="95" mass="11057">MQLNIHRETLYNISFYPVANGWQLQIQDNGKGIEQFYLPFIFDKFYRVQSKNVHEVKGYGLGLSYVKLLVTALNGHIFVSSQIDKGTIFTIQFHE</sequence>
<dbReference type="Gene3D" id="3.30.565.10">
    <property type="entry name" value="Histidine kinase-like ATPase, C-terminal domain"/>
    <property type="match status" value="1"/>
</dbReference>
<evidence type="ECO:0000313" key="9">
    <source>
        <dbReference type="Proteomes" id="UP000318815"/>
    </source>
</evidence>
<dbReference type="AlphaFoldDB" id="A0A5C6LJ49"/>
<dbReference type="PRINTS" id="PR00344">
    <property type="entry name" value="BCTRLSENSOR"/>
</dbReference>
<evidence type="ECO:0000256" key="2">
    <source>
        <dbReference type="ARBA" id="ARBA00012438"/>
    </source>
</evidence>
<keyword evidence="9" id="KW-1185">Reference proteome</keyword>
<evidence type="ECO:0000256" key="1">
    <source>
        <dbReference type="ARBA" id="ARBA00000085"/>
    </source>
</evidence>
<dbReference type="GO" id="GO:0005886">
    <property type="term" value="C:plasma membrane"/>
    <property type="evidence" value="ECO:0007669"/>
    <property type="project" value="TreeGrafter"/>
</dbReference>
<evidence type="ECO:0000256" key="6">
    <source>
        <dbReference type="ARBA" id="ARBA00023012"/>
    </source>
</evidence>
<proteinExistence type="predicted"/>
<evidence type="ECO:0000256" key="5">
    <source>
        <dbReference type="ARBA" id="ARBA00022777"/>
    </source>
</evidence>
<dbReference type="CDD" id="cd00075">
    <property type="entry name" value="HATPase"/>
    <property type="match status" value="1"/>
</dbReference>